<keyword evidence="3" id="KW-1185">Reference proteome</keyword>
<evidence type="ECO:0000313" key="3">
    <source>
        <dbReference type="Proteomes" id="UP000599085"/>
    </source>
</evidence>
<sequence length="75" mass="8307">MDISSFFTTLPDGLQNYVALVIILCNLMTVFIRPPAAGSRWILPYRCISTLALNVGWARNHLQPGHPAKEASHNS</sequence>
<gene>
    <name evidence="2" type="ORF">IGM82_07070</name>
</gene>
<keyword evidence="1" id="KW-0812">Transmembrane</keyword>
<keyword evidence="1" id="KW-1133">Transmembrane helix</keyword>
<feature type="transmembrane region" description="Helical" evidence="1">
    <location>
        <begin position="14"/>
        <end position="32"/>
    </location>
</feature>
<protein>
    <submittedName>
        <fullName evidence="2">Uncharacterized protein</fullName>
    </submittedName>
</protein>
<accession>A0ABR9MQM8</accession>
<comment type="caution">
    <text evidence="2">The sequence shown here is derived from an EMBL/GenBank/DDBJ whole genome shotgun (WGS) entry which is preliminary data.</text>
</comment>
<organism evidence="2 3">
    <name type="scientific">Bombella apis</name>
    <dbReference type="NCBI Taxonomy" id="1785988"/>
    <lineage>
        <taxon>Bacteria</taxon>
        <taxon>Pseudomonadati</taxon>
        <taxon>Pseudomonadota</taxon>
        <taxon>Alphaproteobacteria</taxon>
        <taxon>Acetobacterales</taxon>
        <taxon>Acetobacteraceae</taxon>
        <taxon>Bombella</taxon>
    </lineage>
</organism>
<dbReference type="Proteomes" id="UP000599085">
    <property type="component" value="Unassembled WGS sequence"/>
</dbReference>
<keyword evidence="1" id="KW-0472">Membrane</keyword>
<proteinExistence type="predicted"/>
<reference evidence="2 3" key="1">
    <citation type="submission" date="2020-09" db="EMBL/GenBank/DDBJ databases">
        <title>Bombella mellium and Bombella favum sp. nov., two novel species isolated from honey of Apis mellifera.</title>
        <authorList>
            <person name="Hilgarth M."/>
            <person name="Redwitz J."/>
            <person name="Ehrmann M.A."/>
            <person name="Vogel R.F."/>
            <person name="Jakob F."/>
        </authorList>
    </citation>
    <scope>NUCLEOTIDE SEQUENCE [LARGE SCALE GENOMIC DNA]</scope>
    <source>
        <strain evidence="2 3">MRM1</strain>
    </source>
</reference>
<evidence type="ECO:0000313" key="2">
    <source>
        <dbReference type="EMBL" id="MBE1724165.1"/>
    </source>
</evidence>
<name>A0ABR9MQM8_9PROT</name>
<evidence type="ECO:0000256" key="1">
    <source>
        <dbReference type="SAM" id="Phobius"/>
    </source>
</evidence>
<dbReference type="RefSeq" id="WP_052349246.1">
    <property type="nucleotide sequence ID" value="NZ_CANUIG010000001.1"/>
</dbReference>
<dbReference type="EMBL" id="JADAQV010000003">
    <property type="protein sequence ID" value="MBE1724165.1"/>
    <property type="molecule type" value="Genomic_DNA"/>
</dbReference>